<keyword evidence="3" id="KW-0540">Nuclease</keyword>
<dbReference type="GO" id="GO:0016075">
    <property type="term" value="P:rRNA catabolic process"/>
    <property type="evidence" value="ECO:0007669"/>
    <property type="project" value="TreeGrafter"/>
</dbReference>
<dbReference type="GO" id="GO:0003677">
    <property type="term" value="F:DNA binding"/>
    <property type="evidence" value="ECO:0007669"/>
    <property type="project" value="InterPro"/>
</dbReference>
<comment type="function">
    <text evidence="3">Toxic component of a type II toxin-antitoxin (TA) system.</text>
</comment>
<comment type="similarity">
    <text evidence="1 3">Belongs to the PemK/MazF family.</text>
</comment>
<dbReference type="RefSeq" id="WP_146840345.1">
    <property type="nucleotide sequence ID" value="NZ_BJVQ01000076.1"/>
</dbReference>
<dbReference type="EMBL" id="BJVQ01000076">
    <property type="protein sequence ID" value="GEL48367.1"/>
    <property type="molecule type" value="Genomic_DNA"/>
</dbReference>
<dbReference type="PIRSF" id="PIRSF033490">
    <property type="entry name" value="MazF"/>
    <property type="match status" value="1"/>
</dbReference>
<dbReference type="PANTHER" id="PTHR33988:SF1">
    <property type="entry name" value="ENDORIBONUCLEASE MAZF7-RELATED"/>
    <property type="match status" value="1"/>
</dbReference>
<dbReference type="EC" id="3.1.-.-" evidence="3"/>
<dbReference type="GO" id="GO:0004521">
    <property type="term" value="F:RNA endonuclease activity"/>
    <property type="evidence" value="ECO:0007669"/>
    <property type="project" value="TreeGrafter"/>
</dbReference>
<keyword evidence="6" id="KW-1185">Reference proteome</keyword>
<dbReference type="SUPFAM" id="SSF50118">
    <property type="entry name" value="Cell growth inhibitor/plasmid maintenance toxic component"/>
    <property type="match status" value="1"/>
</dbReference>
<dbReference type="GO" id="GO:0016787">
    <property type="term" value="F:hydrolase activity"/>
    <property type="evidence" value="ECO:0007669"/>
    <property type="project" value="UniProtKB-KW"/>
</dbReference>
<dbReference type="Gene3D" id="2.30.30.110">
    <property type="match status" value="1"/>
</dbReference>
<sequence length="118" mass="12704">MRRGEIWTVDLNPVRGSEADKRERPAVIVSGDGRNKASERTGRGVLTVVPLTSDVTRVLDFQVLVAATPRNGLAVDSKARAEQIRAVDVGRLGRRLGTLTPQEAAALDEALLVHLALV</sequence>
<dbReference type="PANTHER" id="PTHR33988">
    <property type="entry name" value="ENDORIBONUCLEASE MAZF-RELATED"/>
    <property type="match status" value="1"/>
</dbReference>
<evidence type="ECO:0000313" key="5">
    <source>
        <dbReference type="EMBL" id="MBB5473989.1"/>
    </source>
</evidence>
<proteinExistence type="inferred from homology"/>
<evidence type="ECO:0000313" key="6">
    <source>
        <dbReference type="Proteomes" id="UP000321723"/>
    </source>
</evidence>
<dbReference type="AlphaFoldDB" id="A0A511FJ26"/>
<reference evidence="4 6" key="1">
    <citation type="submission" date="2019-07" db="EMBL/GenBank/DDBJ databases">
        <title>Whole genome shotgun sequence of Cellulomonas hominis NBRC 16055.</title>
        <authorList>
            <person name="Hosoyama A."/>
            <person name="Uohara A."/>
            <person name="Ohji S."/>
            <person name="Ichikawa N."/>
        </authorList>
    </citation>
    <scope>NUCLEOTIDE SEQUENCE [LARGE SCALE GENOMIC DNA]</scope>
    <source>
        <strain evidence="4 6">NBRC 16055</strain>
    </source>
</reference>
<organism evidence="4 6">
    <name type="scientific">Cellulomonas hominis</name>
    <dbReference type="NCBI Taxonomy" id="156981"/>
    <lineage>
        <taxon>Bacteria</taxon>
        <taxon>Bacillati</taxon>
        <taxon>Actinomycetota</taxon>
        <taxon>Actinomycetes</taxon>
        <taxon>Micrococcales</taxon>
        <taxon>Cellulomonadaceae</taxon>
        <taxon>Cellulomonas</taxon>
    </lineage>
</organism>
<gene>
    <name evidence="4" type="primary">mazf9</name>
    <name evidence="4" type="ORF">CHO01_34830</name>
    <name evidence="5" type="ORF">HNR08_002725</name>
</gene>
<dbReference type="Proteomes" id="UP000321723">
    <property type="component" value="Unassembled WGS sequence"/>
</dbReference>
<keyword evidence="2" id="KW-1277">Toxin-antitoxin system</keyword>
<dbReference type="GO" id="GO:0006402">
    <property type="term" value="P:mRNA catabolic process"/>
    <property type="evidence" value="ECO:0007669"/>
    <property type="project" value="TreeGrafter"/>
</dbReference>
<dbReference type="OrthoDB" id="9808744at2"/>
<comment type="caution">
    <text evidence="4">The sequence shown here is derived from an EMBL/GenBank/DDBJ whole genome shotgun (WGS) entry which is preliminary data.</text>
</comment>
<evidence type="ECO:0000313" key="7">
    <source>
        <dbReference type="Proteomes" id="UP000564629"/>
    </source>
</evidence>
<evidence type="ECO:0000313" key="4">
    <source>
        <dbReference type="EMBL" id="GEL48367.1"/>
    </source>
</evidence>
<dbReference type="InterPro" id="IPR011067">
    <property type="entry name" value="Plasmid_toxin/cell-grow_inhib"/>
</dbReference>
<dbReference type="InterPro" id="IPR003477">
    <property type="entry name" value="PemK-like"/>
</dbReference>
<evidence type="ECO:0000256" key="2">
    <source>
        <dbReference type="ARBA" id="ARBA00022649"/>
    </source>
</evidence>
<accession>A0A511FJ26</accession>
<evidence type="ECO:0000256" key="3">
    <source>
        <dbReference type="PIRNR" id="PIRNR033490"/>
    </source>
</evidence>
<name>A0A511FJ26_9CELL</name>
<dbReference type="Pfam" id="PF02452">
    <property type="entry name" value="PemK_toxin"/>
    <property type="match status" value="1"/>
</dbReference>
<keyword evidence="3 5" id="KW-0378">Hydrolase</keyword>
<dbReference type="Proteomes" id="UP000564629">
    <property type="component" value="Unassembled WGS sequence"/>
</dbReference>
<protein>
    <recommendedName>
        <fullName evidence="3">mRNA interferase</fullName>
        <ecNumber evidence="3">3.1.-.-</ecNumber>
    </recommendedName>
</protein>
<evidence type="ECO:0000256" key="1">
    <source>
        <dbReference type="ARBA" id="ARBA00007521"/>
    </source>
</evidence>
<reference evidence="5 7" key="2">
    <citation type="submission" date="2020-08" db="EMBL/GenBank/DDBJ databases">
        <title>Sequencing the genomes of 1000 actinobacteria strains.</title>
        <authorList>
            <person name="Klenk H.-P."/>
        </authorList>
    </citation>
    <scope>NUCLEOTIDE SEQUENCE [LARGE SCALE GENOMIC DNA]</scope>
    <source>
        <strain evidence="5 7">DSM 9581</strain>
    </source>
</reference>
<keyword evidence="3" id="KW-0255">Endonuclease</keyword>
<dbReference type="EMBL" id="JACHDN010000001">
    <property type="protein sequence ID" value="MBB5473989.1"/>
    <property type="molecule type" value="Genomic_DNA"/>
</dbReference>